<evidence type="ECO:0000313" key="4">
    <source>
        <dbReference type="Proteomes" id="UP000281553"/>
    </source>
</evidence>
<organism evidence="3 4">
    <name type="scientific">Dibothriocephalus latus</name>
    <name type="common">Fish tapeworm</name>
    <name type="synonym">Diphyllobothrium latum</name>
    <dbReference type="NCBI Taxonomy" id="60516"/>
    <lineage>
        <taxon>Eukaryota</taxon>
        <taxon>Metazoa</taxon>
        <taxon>Spiralia</taxon>
        <taxon>Lophotrochozoa</taxon>
        <taxon>Platyhelminthes</taxon>
        <taxon>Cestoda</taxon>
        <taxon>Eucestoda</taxon>
        <taxon>Diphyllobothriidea</taxon>
        <taxon>Diphyllobothriidae</taxon>
        <taxon>Dibothriocephalus</taxon>
    </lineage>
</organism>
<gene>
    <name evidence="3" type="ORF">DILT_LOCUS12774</name>
</gene>
<proteinExistence type="predicted"/>
<reference evidence="3 4" key="1">
    <citation type="submission" date="2018-11" db="EMBL/GenBank/DDBJ databases">
        <authorList>
            <consortium name="Pathogen Informatics"/>
        </authorList>
    </citation>
    <scope>NUCLEOTIDE SEQUENCE [LARGE SCALE GENOMIC DNA]</scope>
</reference>
<evidence type="ECO:0000313" key="3">
    <source>
        <dbReference type="EMBL" id="VDN16943.1"/>
    </source>
</evidence>
<protein>
    <recommendedName>
        <fullName evidence="5">Fibronectin type-III domain-containing protein</fullName>
    </recommendedName>
</protein>
<dbReference type="OrthoDB" id="6262500at2759"/>
<dbReference type="AlphaFoldDB" id="A0A3P7M0S3"/>
<evidence type="ECO:0008006" key="5">
    <source>
        <dbReference type="Google" id="ProtNLM"/>
    </source>
</evidence>
<feature type="region of interest" description="Disordered" evidence="1">
    <location>
        <begin position="1"/>
        <end position="28"/>
    </location>
</feature>
<keyword evidence="2" id="KW-0472">Membrane</keyword>
<feature type="transmembrane region" description="Helical" evidence="2">
    <location>
        <begin position="201"/>
        <end position="225"/>
    </location>
</feature>
<feature type="non-terminal residue" evidence="3">
    <location>
        <position position="1"/>
    </location>
</feature>
<evidence type="ECO:0000256" key="2">
    <source>
        <dbReference type="SAM" id="Phobius"/>
    </source>
</evidence>
<name>A0A3P7M0S3_DIBLA</name>
<feature type="region of interest" description="Disordered" evidence="1">
    <location>
        <begin position="48"/>
        <end position="68"/>
    </location>
</feature>
<feature type="compositionally biased region" description="Acidic residues" evidence="1">
    <location>
        <begin position="1"/>
        <end position="10"/>
    </location>
</feature>
<keyword evidence="4" id="KW-1185">Reference proteome</keyword>
<evidence type="ECO:0000256" key="1">
    <source>
        <dbReference type="SAM" id="MobiDB-lite"/>
    </source>
</evidence>
<dbReference type="EMBL" id="UYRU01067659">
    <property type="protein sequence ID" value="VDN16943.1"/>
    <property type="molecule type" value="Genomic_DNA"/>
</dbReference>
<dbReference type="Proteomes" id="UP000281553">
    <property type="component" value="Unassembled WGS sequence"/>
</dbReference>
<accession>A0A3P7M0S3</accession>
<keyword evidence="2" id="KW-1133">Transmembrane helix</keyword>
<feature type="region of interest" description="Disordered" evidence="1">
    <location>
        <begin position="98"/>
        <end position="117"/>
    </location>
</feature>
<feature type="compositionally biased region" description="Polar residues" evidence="1">
    <location>
        <begin position="13"/>
        <end position="24"/>
    </location>
</feature>
<sequence>NRSDDYDDEVSLSPGSSDSHNTWCSPPVRISQRTQAIRYADEIDSRSLRALTPDAEPSSRTNHTLPPGESEEAIVPWFTICVPPQYYKQPQKAVAPANATVPHMSSDDSDLGYSTSLPAPARSSLDPPYLSSDLLCQTAAPPKVVFTDLPFLRPGFYEWKIMAVSLAGNGSWTDSHFFEVHNSRPESLSRTLKPGMLSGPLLFLFCLLNCFFSSFKWICLLYIALQGNISHYQSAYSE</sequence>
<keyword evidence="2" id="KW-0812">Transmembrane</keyword>